<dbReference type="EMBL" id="JAGIZQ010000004">
    <property type="protein sequence ID" value="KAH6632259.1"/>
    <property type="molecule type" value="Genomic_DNA"/>
</dbReference>
<evidence type="ECO:0000313" key="1">
    <source>
        <dbReference type="EMBL" id="KAH6632259.1"/>
    </source>
</evidence>
<evidence type="ECO:0000313" key="2">
    <source>
        <dbReference type="Proteomes" id="UP000724584"/>
    </source>
</evidence>
<keyword evidence="2" id="KW-1185">Reference proteome</keyword>
<sequence>MEQPKDDDNSKLASSTSNELAQRLQMAESQYAIAKQESDRLMTISNLRSTFANRTSDLGRVQQELDNHDLLLRWALEQVPLVEAEQNEADRAKASLTDVQGRKRALNSDESTGAPEPKRARQPSPPSASPILGELDANIIAGDYRTAAGHEVRISGADNTATESKPESSQEDTAQISPKPADESPPEGKDENSSDPYPTAASPQLPRPRRRDESTAKKGPTRSSPRRAVRKVALPHEQLHIHVGGNNNDKKEPATPTRRSPRIAGIATGAVVGVAGGRNKRGGAARGRGRGGRKG</sequence>
<accession>A0ACB7PCI8</accession>
<reference evidence="1 2" key="1">
    <citation type="journal article" date="2021" name="Nat. Commun.">
        <title>Genetic determinants of endophytism in the Arabidopsis root mycobiome.</title>
        <authorList>
            <person name="Mesny F."/>
            <person name="Miyauchi S."/>
            <person name="Thiergart T."/>
            <person name="Pickel B."/>
            <person name="Atanasova L."/>
            <person name="Karlsson M."/>
            <person name="Huettel B."/>
            <person name="Barry K.W."/>
            <person name="Haridas S."/>
            <person name="Chen C."/>
            <person name="Bauer D."/>
            <person name="Andreopoulos W."/>
            <person name="Pangilinan J."/>
            <person name="LaButti K."/>
            <person name="Riley R."/>
            <person name="Lipzen A."/>
            <person name="Clum A."/>
            <person name="Drula E."/>
            <person name="Henrissat B."/>
            <person name="Kohler A."/>
            <person name="Grigoriev I.V."/>
            <person name="Martin F.M."/>
            <person name="Hacquard S."/>
        </authorList>
    </citation>
    <scope>NUCLEOTIDE SEQUENCE [LARGE SCALE GENOMIC DNA]</scope>
    <source>
        <strain evidence="1 2">MPI-SDFR-AT-0079</strain>
    </source>
</reference>
<name>A0ACB7PCI8_9PEZI</name>
<dbReference type="Proteomes" id="UP000724584">
    <property type="component" value="Unassembled WGS sequence"/>
</dbReference>
<gene>
    <name evidence="1" type="ORF">F5144DRAFT_649958</name>
</gene>
<organism evidence="1 2">
    <name type="scientific">Chaetomium tenue</name>
    <dbReference type="NCBI Taxonomy" id="1854479"/>
    <lineage>
        <taxon>Eukaryota</taxon>
        <taxon>Fungi</taxon>
        <taxon>Dikarya</taxon>
        <taxon>Ascomycota</taxon>
        <taxon>Pezizomycotina</taxon>
        <taxon>Sordariomycetes</taxon>
        <taxon>Sordariomycetidae</taxon>
        <taxon>Sordariales</taxon>
        <taxon>Chaetomiaceae</taxon>
        <taxon>Chaetomium</taxon>
    </lineage>
</organism>
<proteinExistence type="predicted"/>
<protein>
    <submittedName>
        <fullName evidence="1">Uncharacterized protein</fullName>
    </submittedName>
</protein>
<comment type="caution">
    <text evidence="1">The sequence shown here is derived from an EMBL/GenBank/DDBJ whole genome shotgun (WGS) entry which is preliminary data.</text>
</comment>